<feature type="domain" description="EGF-like" evidence="5">
    <location>
        <begin position="5341"/>
        <end position="5379"/>
    </location>
</feature>
<feature type="domain" description="EGF-like" evidence="5">
    <location>
        <begin position="4266"/>
        <end position="4305"/>
    </location>
</feature>
<feature type="domain" description="ZP" evidence="6">
    <location>
        <begin position="6292"/>
        <end position="6533"/>
    </location>
</feature>
<feature type="domain" description="EGF-like" evidence="5">
    <location>
        <begin position="4376"/>
        <end position="4412"/>
    </location>
</feature>
<feature type="compositionally biased region" description="Polar residues" evidence="3">
    <location>
        <begin position="3015"/>
        <end position="3024"/>
    </location>
</feature>
<keyword evidence="4" id="KW-1133">Transmembrane helix</keyword>
<dbReference type="InterPro" id="IPR006150">
    <property type="entry name" value="Cys_repeat_1"/>
</dbReference>
<dbReference type="GO" id="GO:0005509">
    <property type="term" value="F:calcium ion binding"/>
    <property type="evidence" value="ECO:0007669"/>
    <property type="project" value="InterPro"/>
</dbReference>
<organism evidence="7 8">
    <name type="scientific">Artemia franciscana</name>
    <name type="common">Brine shrimp</name>
    <name type="synonym">Artemia sanfranciscana</name>
    <dbReference type="NCBI Taxonomy" id="6661"/>
    <lineage>
        <taxon>Eukaryota</taxon>
        <taxon>Metazoa</taxon>
        <taxon>Ecdysozoa</taxon>
        <taxon>Arthropoda</taxon>
        <taxon>Crustacea</taxon>
        <taxon>Branchiopoda</taxon>
        <taxon>Anostraca</taxon>
        <taxon>Artemiidae</taxon>
        <taxon>Artemia</taxon>
    </lineage>
</organism>
<evidence type="ECO:0000313" key="8">
    <source>
        <dbReference type="Proteomes" id="UP001187531"/>
    </source>
</evidence>
<dbReference type="PANTHER" id="PTHR22963">
    <property type="entry name" value="ENDOGLIN-RELATED"/>
    <property type="match status" value="1"/>
</dbReference>
<feature type="compositionally biased region" description="Polar residues" evidence="3">
    <location>
        <begin position="4126"/>
        <end position="4137"/>
    </location>
</feature>
<feature type="domain" description="EGF-like" evidence="5">
    <location>
        <begin position="4326"/>
        <end position="4360"/>
    </location>
</feature>
<evidence type="ECO:0000313" key="7">
    <source>
        <dbReference type="EMBL" id="KAK2714567.1"/>
    </source>
</evidence>
<dbReference type="SMART" id="SM00179">
    <property type="entry name" value="EGF_CA"/>
    <property type="match status" value="4"/>
</dbReference>
<dbReference type="SMART" id="SM00286">
    <property type="entry name" value="PTI"/>
    <property type="match status" value="18"/>
</dbReference>
<evidence type="ECO:0008006" key="9">
    <source>
        <dbReference type="Google" id="ProtNLM"/>
    </source>
</evidence>
<dbReference type="SUPFAM" id="SSF90148">
    <property type="entry name" value="DPY module"/>
    <property type="match status" value="1"/>
</dbReference>
<feature type="compositionally biased region" description="Polar residues" evidence="3">
    <location>
        <begin position="3471"/>
        <end position="3482"/>
    </location>
</feature>
<feature type="domain" description="EGF-like" evidence="5">
    <location>
        <begin position="4546"/>
        <end position="4584"/>
    </location>
</feature>
<feature type="domain" description="EGF-like" evidence="5">
    <location>
        <begin position="4436"/>
        <end position="4473"/>
    </location>
</feature>
<feature type="region of interest" description="Disordered" evidence="3">
    <location>
        <begin position="3087"/>
        <end position="3139"/>
    </location>
</feature>
<dbReference type="PROSITE" id="PS51034">
    <property type="entry name" value="ZP_2"/>
    <property type="match status" value="1"/>
</dbReference>
<feature type="compositionally biased region" description="Low complexity" evidence="3">
    <location>
        <begin position="2786"/>
        <end position="2797"/>
    </location>
</feature>
<feature type="domain" description="EGF-like" evidence="5">
    <location>
        <begin position="5785"/>
        <end position="5823"/>
    </location>
</feature>
<proteinExistence type="predicted"/>
<feature type="compositionally biased region" description="Polar residues" evidence="3">
    <location>
        <begin position="2922"/>
        <end position="2933"/>
    </location>
</feature>
<keyword evidence="4" id="KW-0472">Membrane</keyword>
<comment type="caution">
    <text evidence="7">The sequence shown here is derived from an EMBL/GenBank/DDBJ whole genome shotgun (WGS) entry which is preliminary data.</text>
</comment>
<feature type="compositionally biased region" description="Pro residues" evidence="3">
    <location>
        <begin position="2894"/>
        <end position="2906"/>
    </location>
</feature>
<dbReference type="PROSITE" id="PS00010">
    <property type="entry name" value="ASX_HYDROXYL"/>
    <property type="match status" value="1"/>
</dbReference>
<dbReference type="SMART" id="SM00181">
    <property type="entry name" value="EGF"/>
    <property type="match status" value="42"/>
</dbReference>
<dbReference type="PROSITE" id="PS01187">
    <property type="entry name" value="EGF_CA"/>
    <property type="match status" value="1"/>
</dbReference>
<dbReference type="SMART" id="SM00274">
    <property type="entry name" value="FOLN"/>
    <property type="match status" value="10"/>
</dbReference>
<dbReference type="EMBL" id="JAVRJZ010000013">
    <property type="protein sequence ID" value="KAK2714567.1"/>
    <property type="molecule type" value="Genomic_DNA"/>
</dbReference>
<feature type="compositionally biased region" description="Polar residues" evidence="3">
    <location>
        <begin position="3523"/>
        <end position="3539"/>
    </location>
</feature>
<feature type="compositionally biased region" description="Polar residues" evidence="3">
    <location>
        <begin position="2954"/>
        <end position="2969"/>
    </location>
</feature>
<keyword evidence="1 2" id="KW-1015">Disulfide bond</keyword>
<feature type="domain" description="EGF-like" evidence="5">
    <location>
        <begin position="134"/>
        <end position="174"/>
    </location>
</feature>
<feature type="region of interest" description="Disordered" evidence="3">
    <location>
        <begin position="2694"/>
        <end position="2730"/>
    </location>
</feature>
<feature type="compositionally biased region" description="Low complexity" evidence="3">
    <location>
        <begin position="2641"/>
        <end position="2650"/>
    </location>
</feature>
<evidence type="ECO:0000256" key="4">
    <source>
        <dbReference type="SAM" id="Phobius"/>
    </source>
</evidence>
<accession>A0AA88L2Y9</accession>
<evidence type="ECO:0000256" key="1">
    <source>
        <dbReference type="ARBA" id="ARBA00023157"/>
    </source>
</evidence>
<dbReference type="PANTHER" id="PTHR22963:SF39">
    <property type="entry name" value="DUMPY"/>
    <property type="match status" value="1"/>
</dbReference>
<dbReference type="InterPro" id="IPR003645">
    <property type="entry name" value="Fol_N"/>
</dbReference>
<dbReference type="Pfam" id="PF21164">
    <property type="entry name" value="Dumpy_DPY"/>
    <property type="match status" value="2"/>
</dbReference>
<feature type="compositionally biased region" description="Low complexity" evidence="3">
    <location>
        <begin position="2843"/>
        <end position="2854"/>
    </location>
</feature>
<dbReference type="InterPro" id="IPR018097">
    <property type="entry name" value="EGF_Ca-bd_CS"/>
</dbReference>
<feature type="compositionally biased region" description="Polar residues" evidence="3">
    <location>
        <begin position="3295"/>
        <end position="3305"/>
    </location>
</feature>
<feature type="region of interest" description="Disordered" evidence="3">
    <location>
        <begin position="2636"/>
        <end position="2668"/>
    </location>
</feature>
<keyword evidence="4" id="KW-0812">Transmembrane</keyword>
<feature type="disulfide bond" evidence="2">
    <location>
        <begin position="4329"/>
        <end position="4339"/>
    </location>
</feature>
<evidence type="ECO:0000256" key="3">
    <source>
        <dbReference type="SAM" id="MobiDB-lite"/>
    </source>
</evidence>
<feature type="region of interest" description="Disordered" evidence="3">
    <location>
        <begin position="3266"/>
        <end position="3305"/>
    </location>
</feature>
<dbReference type="InterPro" id="IPR001881">
    <property type="entry name" value="EGF-like_Ca-bd_dom"/>
</dbReference>
<feature type="transmembrane region" description="Helical" evidence="4">
    <location>
        <begin position="6599"/>
        <end position="6626"/>
    </location>
</feature>
<feature type="region of interest" description="Disordered" evidence="3">
    <location>
        <begin position="1794"/>
        <end position="1822"/>
    </location>
</feature>
<evidence type="ECO:0000259" key="5">
    <source>
        <dbReference type="PROSITE" id="PS50026"/>
    </source>
</evidence>
<feature type="region of interest" description="Disordered" evidence="3">
    <location>
        <begin position="2027"/>
        <end position="2055"/>
    </location>
</feature>
<feature type="domain" description="EGF-like" evidence="5">
    <location>
        <begin position="238"/>
        <end position="274"/>
    </location>
</feature>
<feature type="non-terminal residue" evidence="7">
    <location>
        <position position="1"/>
    </location>
</feature>
<feature type="region of interest" description="Disordered" evidence="3">
    <location>
        <begin position="3598"/>
        <end position="3644"/>
    </location>
</feature>
<evidence type="ECO:0000259" key="6">
    <source>
        <dbReference type="PROSITE" id="PS51034"/>
    </source>
</evidence>
<dbReference type="SMART" id="SM00241">
    <property type="entry name" value="ZP"/>
    <property type="match status" value="1"/>
</dbReference>
<dbReference type="Proteomes" id="UP001187531">
    <property type="component" value="Unassembled WGS sequence"/>
</dbReference>
<dbReference type="SMART" id="SM00289">
    <property type="entry name" value="WR1"/>
    <property type="match status" value="8"/>
</dbReference>
<dbReference type="InterPro" id="IPR000152">
    <property type="entry name" value="EGF-type_Asp/Asn_hydroxyl_site"/>
</dbReference>
<feature type="domain" description="EGF-like" evidence="5">
    <location>
        <begin position="6239"/>
        <end position="6277"/>
    </location>
</feature>
<evidence type="ECO:0000256" key="2">
    <source>
        <dbReference type="PROSITE-ProRule" id="PRU00076"/>
    </source>
</evidence>
<reference evidence="7" key="1">
    <citation type="submission" date="2023-07" db="EMBL/GenBank/DDBJ databases">
        <title>Chromosome-level genome assembly of Artemia franciscana.</title>
        <authorList>
            <person name="Jo E."/>
        </authorList>
    </citation>
    <scope>NUCLEOTIDE SEQUENCE</scope>
    <source>
        <tissue evidence="7">Whole body</tissue>
    </source>
</reference>
<dbReference type="InterPro" id="IPR001507">
    <property type="entry name" value="ZP_dom"/>
</dbReference>
<dbReference type="SUPFAM" id="SSF57196">
    <property type="entry name" value="EGF/Laminin"/>
    <property type="match status" value="1"/>
</dbReference>
<dbReference type="InterPro" id="IPR000742">
    <property type="entry name" value="EGF"/>
</dbReference>
<feature type="region of interest" description="Disordered" evidence="3">
    <location>
        <begin position="2746"/>
        <end position="3067"/>
    </location>
</feature>
<dbReference type="InterPro" id="IPR048407">
    <property type="entry name" value="Dumpy_DPY"/>
</dbReference>
<feature type="region of interest" description="Disordered" evidence="3">
    <location>
        <begin position="4126"/>
        <end position="4156"/>
    </location>
</feature>
<keyword evidence="8" id="KW-1185">Reference proteome</keyword>
<dbReference type="PROSITE" id="PS01186">
    <property type="entry name" value="EGF_2"/>
    <property type="match status" value="12"/>
</dbReference>
<comment type="caution">
    <text evidence="2">Lacks conserved residue(s) required for the propagation of feature annotation.</text>
</comment>
<keyword evidence="2" id="KW-0245">EGF-like domain</keyword>
<protein>
    <recommendedName>
        <fullName evidence="9">Dumpy</fullName>
    </recommendedName>
</protein>
<feature type="region of interest" description="Disordered" evidence="3">
    <location>
        <begin position="1701"/>
        <end position="1720"/>
    </location>
</feature>
<feature type="region of interest" description="Disordered" evidence="3">
    <location>
        <begin position="3194"/>
        <end position="3246"/>
    </location>
</feature>
<feature type="compositionally biased region" description="Polar residues" evidence="3">
    <location>
        <begin position="3130"/>
        <end position="3139"/>
    </location>
</feature>
<feature type="region of interest" description="Disordered" evidence="3">
    <location>
        <begin position="6635"/>
        <end position="6663"/>
    </location>
</feature>
<name>A0AA88L2Y9_ARTSF</name>
<feature type="disulfide bond" evidence="2">
    <location>
        <begin position="4439"/>
        <end position="4449"/>
    </location>
</feature>
<feature type="region of interest" description="Disordered" evidence="3">
    <location>
        <begin position="1969"/>
        <end position="1992"/>
    </location>
</feature>
<feature type="domain" description="EGF-like" evidence="5">
    <location>
        <begin position="4486"/>
        <end position="4525"/>
    </location>
</feature>
<dbReference type="Gene3D" id="2.10.25.10">
    <property type="entry name" value="Laminin"/>
    <property type="match status" value="1"/>
</dbReference>
<feature type="compositionally biased region" description="Polar residues" evidence="3">
    <location>
        <begin position="2715"/>
        <end position="2730"/>
    </location>
</feature>
<feature type="domain" description="EGF-like" evidence="5">
    <location>
        <begin position="5461"/>
        <end position="5500"/>
    </location>
</feature>
<feature type="region of interest" description="Disordered" evidence="3">
    <location>
        <begin position="3659"/>
        <end position="3697"/>
    </location>
</feature>
<dbReference type="PROSITE" id="PS50026">
    <property type="entry name" value="EGF_3"/>
    <property type="match status" value="12"/>
</dbReference>
<sequence length="6663" mass="697668">CINGKCDDPCAEGVSNCGSCAICEVSNHIAQCTCPAETVGDPLIGCTTAPTRCSANRECGLGGICDGGYCSKACTRNSDCGCKWNCLNKKCKQQCSIDSECPTNQFCQNYVCTAGCRSNRDCPTDKACVNRNCTDPCSADPSPCGKGAECRVSRRRPVCLCPTGTQGDPGKECKKYECTSNRDCDLNKRCSAEKKCVNPCEEKGACGLNAECKVAFRKAQCACPPGYFGNPFVDCKPDVDECQKNPCGANAKCTDTVGSYVCTCLPGCRGDPFSGCICPSAQVDPCKSAKCGVNAECRIEGNKGVCFCPDNYSVGDPSKECSNERSGGDCTVSGCGMNAKCVKEGDTHICKCNPGLYGDPEVKCMPDRICTSDFQCPADKACTKGKCVDPCSLRDVCGENALCRVVLHKSRCSCPQCFIGDPREKCIPDPRCSQTPVKPPVIAPPKTDDGCVYDKNCPRHLMCDKTTRQCVDPCIHTALECEPSKRCAVRNHKPICMCKNGYVLSDVGVLICGPDKIECRKDDDCGSNLACINFKCQNPCAVRNPCSANKQCEVLEHKPVCICVEDCKPSVSICLRDRGCPENLACIGYQCRNPCDKHKCPDDTPCYVEDHKPTCKFCPDGFKADQKFGCIKAIGCETNDDCGGRQACINSQCASPCELNTCKTGEACTVKDHEPVCGPVCACKESSDCPIRHSCDGCNCKAITFQPDRADDCEEPCADGEPNCYDGCFTGKSPKIFNCSVVASVSHLVSVYDNTESTETAEFLFFLPFLSPYISYEPIDLTFDTESLLQLTLTVPSLLITPPALTIVTSTEKAPSATATVLSSSVEPPSEVTSVTPPGSIFTEPIISENEVDERGDSFMIDQTTTTRIPTLPPQPIVPIGIPGTLPPLKPGIPLGETTAEPVNINVVQGNTTFRPLGHQTDIMTPTYIPLAVEEVSVSNTNAFESTKKNVVTEVVVIEHSTKHASIDPLADISFYPTINSISATVSGISPINDTTTGKPTLLTQPVIFEANQAPETLKPTAQPGLELLVSTVKDASGIIGVPGTLQSVMSSTTIESVAQGEPAILLADEANTQLPPTAEQEGLTSPEQGFVVNGIPGTLPPLINITTTKLPISTEAIVLELSTITGDTRPVAENGVVTSLKPGNIQGVQETPSPSVFSTPLKPFLPTEAVIAEIDRFDENVKPFTESSGNASLKPSQGSLSASSIPGTLVPLHRPAPSERPEFITESVVAVVTHIGETIGPIDRPGFVPPSQQPSGVWVVPGTNQSPPLTSSLRPTVTTEAVFMEVDESISIPPPIAEKDLSGTQLPPQQGPSISGFPGTLSPNEFYSSLRPPLVTEPLVAEVKPIGQGIEPVAQPGPLSPLPPPIQLPGIAGIPSMLEPATSPPLLKPGLSTEAIISESGAENRPLPPIPDQGYVTPLPTSQKIPSVNGIPGTLPPLAVGTSLKPQIATAPIVAEGKPSNEANEPLAQPETVATLPPPQEVQPVTSFPSAFDLITFTPSLIPQLQTEAVVSQAEYENVQLPPISDHGLIASTTQPQQAPDATSVPVNLQPVTLTTTPGLSSLLTESIVLESDRLGTTLQPIAKPSTVAPLTPSIPFSDISAIPGTLQPVTYPPVTRPFLVTEPVVSKVEEAGPVPPPLSEGPTPGASPPLIQQAPGITGITSIFESLTSTPSPKPQLQTETVVSQIDGDNIPLQPIADKNTATPLQPPQPAPGVSGIPGTPIAFATTVKPLPLVTEPVVVEADKLGESAIPIVEPSSIPPLLSPNRPGISAIPGTLQPITLAPSVASSVEESSVIAEAEQPGSIQRPFPEEAAPKPLPSAEKVPPISSIPGTVAPTAFVTSFRPPLVTDPILAEVSPFGELANPVAQPGSLPPLPPPQLSPAVTGIPGALEPLTFIPSFASQYPTEAVITQLENGNNDLPPISEQGSFAPQQISVATGKPGPAGSNVETSIKPLVSTEAVIAETNELNKPAKPVGKPSSLSPLEPPQEAQDIATAPGTLSPITFTPSLTPTLATEAVLAEADELNSNVPPSAEEEALNLPPPEQASAITGIPGTLPPATLFTPSRPALITEPVVAEISPASDVAEPIAQPGTVASLTPPQQAPSVTGIPGTTEQITFVSSLRPAISTEAILAEANSENAPLGPVTEPVFSGITSPPQQAPTVDSFLETLPPASSVTSLRPPLSTESIIAEVNELSGTVAPVGASPPSAPLMPPQEAPNLAGIPGTLPPVSFLSSTIPNIVTESLLAEVGEAGSPSAPLVENNLPSPLNPPEQAPVVNSIPENIALEAVSSIETFEPIGKPGSSIPLQNPQTMPTVFAIPGTQEPVESYPSERPSIVTEPVLAEVSGASGTLSPLVEGGKFPAFPNVQETPPTIGVPGTLQPIELNSPIRPSLSTEAIEIVSDAVNQQFRPVTKPGAIQPVSSPMGASTIDGLPGTLPTTLSVSSLRPELPTEPIDVEADEKLGSIQPSSAPQLPAGVTPPQIDTGVTGIPGTFPPLRPLGTSIRPQIPTEPVVAEAESIDNVIQPVTENAILTPFPPAGQAPGVTGIPGTAQPIFPATTFRPSVSTDAVNAEIEAVNKPLEPLVKPETPDTLPAPQEGSFVTGLPGTLEPIITVSTLGPSLQTEPVISEAQPVNTPLEPVGQQGQVAPAVPPQQAPSITGIPGTLEPISLATTSAPQLPTEPVISEADQSGASLKPIPEQGQANPPSLPQEAPSVSSIPGTLPPISSVTSTIPQLQTEPIISEVDEPDPLSNPIPEQGQVNPPPPQQAPPVSSIPGTLPPLSPVTPTVPQLVTEPIISQVDEPESLSNPVSEQGQVSPPPPPEQAPPVSSIPGTLPPVSPVTPTVPQLQTEPIISEVDQPDPLSNPIPEQGQANPPFPPPQQAPPVSSIPGTLPPLSPVTPTVPPLQTEPIISEVDEPESLSNPVSEQGQVTPPPPPQEAPPVSSIPGTLPPVSSMTPTAPQLQTEPIISEVDEQEPLSNPIPEQGQVSPPPPPEQAPPVSSIPGTLPPLSPVTPTAPQLQTEPIVSEVEEPEPLSNPVAEQGQVNPPPSPQQAPPVSGIPGTTEPIFQVTTFTPLVSTEAIAAETGGINEPPEPLAKPNEPGALPSPQEGSFVTGLPGTLVPIATAPTESPSLQTEPVISEAEQANVPLEPVAEQGQVSPVAPPQQAPSVTGIPGVLSSILPVTLAPTQLQTQPIVSETGGVNEPPEPLAKPNEPASLPSPQEGSFATGLPGTLNPIVTAPTTGPSLLTEPVVAEAEQANIPLEPVAEQGQASPVAPPQQSPSITGIPGAFSSISPVTFTPPQLQTEPIVSEAGGINEPLEPLGKPNDLPVLTSPQADSFVTGLPGTLKPIATAPTVGPSLETEPVISEAEPANVPLEPLAEQGQAPPLAPPQQVPSVTGIPGTLSPISPVTLTPPHLQTEPVASEVDEAEALSNPIPEQGQVSPFPPPQQAPSVTGIPGTLPPVSFVTPSVPQLQTEPIISEADVSEVLSNPVPEQGQANLTPPPQEAPPVTGIPGTLSPASFATPTIPQLQTEPVISEVGESGASLAPMPEQGQLNPLPPPQEVPSVSGIPGTLQPSLVITTTRPLLQTEPIVSEADENSGPLEAVAEQEPLSPLSPPQQAPTASGIPGTLPPLNLATSVRPELQTEAIISELGDSEPSLGPISQPEVLKPAPSPQPAPVAQGIPGTPIPSSLSTTLRPAFQTESVLSESSESNLPIQPIAEQEPVGPQPPLQQAPAVTSVPGTFPPLPTTVSFNPVLPTEEIITELENERSPLEPIGKPQSFTPLPPPQQAPAINGIPDTMPSLSPVVTTRPTFATEPIIAEAEQVSVSPSLSVDKGVTPFLNPPQAKPTVLGIPGTLPPQNPSLSEKQEIVTEKIQSEAELPNESLEPVVKPINLGTNNGLPVVAQSTPSSGLPLSSPSPLFPTQSVEVEPDIKQSTVKPIVDPVRPFTTVAPMGIVPQGTVSQPAFTVRPQDISTESVIAESSDSELPFVSPQVKPGGFNTNPPTAVDQETVLSTRPGFSNTPTAATENVESAFETSSPNLKPMTVSPTVIQTNPFPILAESVTVNEVPTSKEPPFISQENIEVETEPPKARPLPIAETQKPPVGSFPLGILQGSTTLSSTKSPLQLSPATEPIESEIESEQGPPFPVDKPGSFSTQEPAIVVTETSTIFPVATSLSPSRDEQQVLIACSSDSDCPLRESCINQACLNPCNFNVCGSNTECFVLNHKATCTCLAGFTGSPTSGCKPIPVIAENTPTVIGTACDPSPCGKNAECKEGPDSLAICVCNEGYEDRGEGCRPECETNSDCPSQLACINARCADPCPGSCGPNSDCKVANHNPMCACKPGFTGDAFEGCNIIPAIAASTTPRELSPCLPSPCGTNAICKSQGTAASCICPEDYTGDPFESCRPECVLSSDCPSDKICENRHCINPCPAACGNSAECRVIGHSVTCSCQPGFTGDPLVDCKAIPVSVEPIVEEKSDVCEPSPCGIRADCKSSEGAAVCFCPTGLTGDPMDECRPECVTNSDCPQTNACRNQKCVDPCSIATCGRNSVCQVVRHNPVCTCPPGFVGDPFTQCVVVAEEEGGELPEEEECKENGDCGAERACIGQRCQDPCSKKVCAESAQCKVIAHHPVCACQEGLSGNPRDECVAIGCSSEADCLSNEACMLNVCKNPCELFNCGQNAKCKTIGHKPICECLEGFIGDAYTSCDSTEPECTIDEDCGEDLACLKGRCLNPCVCGTEALCRVSAHKPVCSCPIGTEGNPGIACLPQVSSEAEKGRPCSKDAQCATKEACVAGRCVDACMAIKPCSANATCTVVDTLPLRTLSCQCQQGFVGNPYKECVLVSSFDSECRKDSDCMNTESCREKKCISPCVTSNPCAVSAECSVVNHKASCACPDGTVGNPFVDCMGTLPRPSRLCEGDGDCNSINSCLDTQCQNPCTVANPCPSSAVCKPFKHFPYCVCPTGTTGNPLVGCDPVSRDQPECSVDEECPDDKACVDGICTEPCLTENPCGLRSICRTIEHRPVCTCPNGWGGDPSDQCFTSECVNDLDCPSDRACVTNRCLNPCSSETCGLNALCRVVAHRAQCYCPSGMQGDPSTSCITVSCQTHDDCGTEEICGRLSRVCAKACTDTSCGRGAECIAKDHVPECTCPEDMEGNPYIQCVKGVVEKDSAQFTNKTCRVDFDCADGSICSKSICVDPCVEGRCGGGQECQVVNGNPMRTIICKCPVDGFLDKEGICTEAELPEPNCRLDSQCGDDERCNLGMCKPICSGDKCGKNAICQAANHRGLCLCPKGFRGDPLKECTLSTPQVLEQPECIVDDECPPSKSCVRQICVDPCAEEPCAENAICTVQNHRAQCRCAFGFVGDPRNGCTRVDGVIGCTNDDCPSNEACINGVCQNPCDCGPNSDCKVVDHRPICLCKDGYAGDPNVGCYQVGCRADDECPSDTACHNGRCINPCVIDDPCAISAQCYPANHQANCRCPPGTEGDPRVRCTAVGCRVHGDCPQDKACVEKNCVDPCLSDNPCAPSAECFTEKHSAGCRCPDDRPSGDPAIGCEAISKIDEFPVVAEPECRADDDCPSQFACMDGRCKQLCLETKPCHETALCVVIDSSPFKSMACRCKDGMVPDESGVCTPVQIPYNVGCTVDSDCPDTEACINNQCRSPCSCGRNAVCLVQNHHPICLCQEGFAGNPQTGCYAVGCRGNGDCDFDKACHNGNCVNPCLVSDPCAPTAECFGMNHEAECRCPLGMEGNPREGCFVVGCRSDQDCPEEAACRNGKCVNPCLYDECGPRAECFPAVHRANCRCPPGFTGNAKISCDRIPVPECTVDSDCPFKEACVNTLCVEPCATLDPCHNTAVCRAVNTVPMRTLICACPDGFIAAEEGSCRALVPVVDGCTYDEECPSDKACINSQCKDPCNCGPHTVCRVEEHQPICQCAPGYDGDPLIGCYLVGCTSSSDCPETHACQNEICTPVCGPNNEPCGPSSECEGMDHKPFCVCPPGTSGNPYSTTGCTAIGCESNNDCPSDRACINGLCVSPCTQDVCLEPAMCKADNHTVNCICPVGYEGDEKDGCTRVQIDCKFDEACPSKEACINGVCVLPCAVLEPCADDVECKVADTTPVKTLLCECPPGFIFYNNTCVLATQPAPCDIEKGFIITKDGECICPLVKGFVVDEKGKCTCPLEKGFEIDEEGNCGCPPDFFRTDNGTCELIPRIDKECDTNEDCPSEKACETGICVDPCSYEPCGINAICTPIAHEATCSCPTGYIGNPKTGCTVTGRTDIPRPDMAVNCLADGVQLDIFTNDPGFDGVIYVKGHSKEEMCRKVVSSQRDIGPFDFKVKFGTCDLVLIDGTASFILVVQKHPQLLTVKAQAYQIRCVYETSTKEIELGFNVSMISTAGTIANTGPPPVCAMRICTTSGREISQAEIGDSLMLKIDVTPNSIYGGFARSCYAITSNADGDDTKYEVTDENGCPKDPAVFGNWDYDPENGTLAASFNAFKFPSSDSISFQCNVRVCFGRCQPVNCGGYEAYGRRKRDVNITREARAKLRDAEQKGLLREEITVQSNYIFTVERREERFSAPTEAPDTARIEEVCVNKLGFIIALIITALLALVAVAIAVSCWLMAYRRRPKIHGPLPHPPEFPNPLFTTPEPLAEPSPDYMS</sequence>
<gene>
    <name evidence="7" type="ORF">QYM36_008951</name>
</gene>
<feature type="region of interest" description="Disordered" evidence="3">
    <location>
        <begin position="3317"/>
        <end position="3576"/>
    </location>
</feature>
<dbReference type="CDD" id="cd00054">
    <property type="entry name" value="EGF_CA"/>
    <property type="match status" value="1"/>
</dbReference>